<feature type="compositionally biased region" description="Acidic residues" evidence="1">
    <location>
        <begin position="104"/>
        <end position="118"/>
    </location>
</feature>
<dbReference type="SUPFAM" id="SSF56112">
    <property type="entry name" value="Protein kinase-like (PK-like)"/>
    <property type="match status" value="1"/>
</dbReference>
<feature type="region of interest" description="Disordered" evidence="1">
    <location>
        <begin position="520"/>
        <end position="572"/>
    </location>
</feature>
<dbReference type="InterPro" id="IPR011009">
    <property type="entry name" value="Kinase-like_dom_sf"/>
</dbReference>
<feature type="region of interest" description="Disordered" evidence="1">
    <location>
        <begin position="75"/>
        <end position="136"/>
    </location>
</feature>
<reference evidence="2 3" key="1">
    <citation type="journal article" date="2024" name="IMA Fungus">
        <title>Apiospora arundinis, a panoply of carbohydrate-active enzymes and secondary metabolites.</title>
        <authorList>
            <person name="Sorensen T."/>
            <person name="Petersen C."/>
            <person name="Muurmann A.T."/>
            <person name="Christiansen J.V."/>
            <person name="Brundto M.L."/>
            <person name="Overgaard C.K."/>
            <person name="Boysen A.T."/>
            <person name="Wollenberg R.D."/>
            <person name="Larsen T.O."/>
            <person name="Sorensen J.L."/>
            <person name="Nielsen K.L."/>
            <person name="Sondergaard T.E."/>
        </authorList>
    </citation>
    <scope>NUCLEOTIDE SEQUENCE [LARGE SCALE GENOMIC DNA]</scope>
    <source>
        <strain evidence="2 3">AAU 773</strain>
    </source>
</reference>
<evidence type="ECO:0000313" key="3">
    <source>
        <dbReference type="Proteomes" id="UP001390339"/>
    </source>
</evidence>
<feature type="compositionally biased region" description="Gly residues" evidence="1">
    <location>
        <begin position="548"/>
        <end position="561"/>
    </location>
</feature>
<feature type="compositionally biased region" description="Acidic residues" evidence="1">
    <location>
        <begin position="535"/>
        <end position="547"/>
    </location>
</feature>
<evidence type="ECO:0000313" key="2">
    <source>
        <dbReference type="EMBL" id="KAK8855943.1"/>
    </source>
</evidence>
<gene>
    <name evidence="2" type="ORF">PGQ11_011855</name>
</gene>
<proteinExistence type="predicted"/>
<evidence type="ECO:0008006" key="4">
    <source>
        <dbReference type="Google" id="ProtNLM"/>
    </source>
</evidence>
<comment type="caution">
    <text evidence="2">The sequence shown here is derived from an EMBL/GenBank/DDBJ whole genome shotgun (WGS) entry which is preliminary data.</text>
</comment>
<dbReference type="Gene3D" id="1.10.510.10">
    <property type="entry name" value="Transferase(Phosphotransferase) domain 1"/>
    <property type="match status" value="1"/>
</dbReference>
<organism evidence="2 3">
    <name type="scientific">Apiospora arundinis</name>
    <dbReference type="NCBI Taxonomy" id="335852"/>
    <lineage>
        <taxon>Eukaryota</taxon>
        <taxon>Fungi</taxon>
        <taxon>Dikarya</taxon>
        <taxon>Ascomycota</taxon>
        <taxon>Pezizomycotina</taxon>
        <taxon>Sordariomycetes</taxon>
        <taxon>Xylariomycetidae</taxon>
        <taxon>Amphisphaeriales</taxon>
        <taxon>Apiosporaceae</taxon>
        <taxon>Apiospora</taxon>
    </lineage>
</organism>
<keyword evidence="3" id="KW-1185">Reference proteome</keyword>
<dbReference type="EMBL" id="JAPCWZ010000007">
    <property type="protein sequence ID" value="KAK8855943.1"/>
    <property type="molecule type" value="Genomic_DNA"/>
</dbReference>
<protein>
    <recommendedName>
        <fullName evidence="4">Protein kinase domain-containing protein</fullName>
    </recommendedName>
</protein>
<feature type="compositionally biased region" description="Basic and acidic residues" evidence="1">
    <location>
        <begin position="520"/>
        <end position="533"/>
    </location>
</feature>
<evidence type="ECO:0000256" key="1">
    <source>
        <dbReference type="SAM" id="MobiDB-lite"/>
    </source>
</evidence>
<feature type="compositionally biased region" description="Basic and acidic residues" evidence="1">
    <location>
        <begin position="119"/>
        <end position="132"/>
    </location>
</feature>
<dbReference type="Proteomes" id="UP001390339">
    <property type="component" value="Unassembled WGS sequence"/>
</dbReference>
<name>A0ABR2I0U8_9PEZI</name>
<sequence length="572" mass="64547">MSQSISFPYGGVGVKIPYRKVRSRNEWSEDDRIEKDGFLLVKMLKYNVFLLQSIGNNRLYVNKILREGEGADFEGSVPPEFRVSTRGLSNNLPYDEEGRYIGGDDSDSDSDDQDDDDGGGDKSKTGSDKNLDEENTNNFTFDLAREPYFPELVHWQKLRGANGKTVYSLYHEFYNGGSLAKLIERYSKNSMRVPEHFIWRVAEQIGEALAWLYFGRPRGSPDATKDRESWRRAYHLDMYAHNIWLNYPPPATGRKTKGERANAFPNIVIGDFGESYVEGNPKPRRRLRGHGRWPATPLKDIDGLSDTLRRLALVNYDEDVSDDGSDDGGYDESYDVVKGGYGDRFDNCKVREVVNLEKNGNGPPYSEELIDILETLAWKRDKYDIALSWHERDDGGHGWDDLPDIDWVVNTMLPKARDQVARRSSELAEGTDYRDMDVSWTKPILEPIPWLCSYNKTLGIKQLNQLDSWLGPYSDVYPKYELQRLLFGAPKLVPMGYGDASAELAQRIFADRYDFDIRGLETGKGEPRKRPSPSDEQEGAENDDGGDGDGNGGGGGGGGEDNGSPSKRQKSV</sequence>
<accession>A0ABR2I0U8</accession>